<gene>
    <name evidence="3" type="ORF">FPE_LOCUS24434</name>
</gene>
<feature type="chain" id="PRO_5042242647" description="Glycine-rich protein" evidence="2">
    <location>
        <begin position="25"/>
        <end position="170"/>
    </location>
</feature>
<sequence>MGSKKILFCIFLAVILLITSEVAAAREMAETSNSQEVEKKTNGGNEAKYPYPGGGGGGYEDPPGYVANPYPYPGGPPGGFPTGLTPSRFGSKLTWKPNPCSSPSTAISNTLIKTLKRLRNDSTWGERPLGKIEKKRLTMGMGMCLVRLFFSFLKLGCLPLPCCGTWFWRN</sequence>
<evidence type="ECO:0000313" key="3">
    <source>
        <dbReference type="EMBL" id="CAI9777004.1"/>
    </source>
</evidence>
<keyword evidence="2" id="KW-0732">Signal</keyword>
<accession>A0AAD1ZWW8</accession>
<dbReference type="AlphaFoldDB" id="A0AAD1ZWW8"/>
<dbReference type="PANTHER" id="PTHR37389">
    <property type="entry name" value="NODULIN-24"/>
    <property type="match status" value="1"/>
</dbReference>
<evidence type="ECO:0000313" key="4">
    <source>
        <dbReference type="Proteomes" id="UP000834106"/>
    </source>
</evidence>
<name>A0AAD1ZWW8_9LAMI</name>
<proteinExistence type="predicted"/>
<feature type="signal peptide" evidence="2">
    <location>
        <begin position="1"/>
        <end position="24"/>
    </location>
</feature>
<dbReference type="PANTHER" id="PTHR37389:SF16">
    <property type="entry name" value="GLYCINE-RICH CELL WALL STRUCTURAL PROTEIN"/>
    <property type="match status" value="1"/>
</dbReference>
<feature type="region of interest" description="Disordered" evidence="1">
    <location>
        <begin position="29"/>
        <end position="54"/>
    </location>
</feature>
<organism evidence="3 4">
    <name type="scientific">Fraxinus pennsylvanica</name>
    <dbReference type="NCBI Taxonomy" id="56036"/>
    <lineage>
        <taxon>Eukaryota</taxon>
        <taxon>Viridiplantae</taxon>
        <taxon>Streptophyta</taxon>
        <taxon>Embryophyta</taxon>
        <taxon>Tracheophyta</taxon>
        <taxon>Spermatophyta</taxon>
        <taxon>Magnoliopsida</taxon>
        <taxon>eudicotyledons</taxon>
        <taxon>Gunneridae</taxon>
        <taxon>Pentapetalae</taxon>
        <taxon>asterids</taxon>
        <taxon>lamiids</taxon>
        <taxon>Lamiales</taxon>
        <taxon>Oleaceae</taxon>
        <taxon>Oleeae</taxon>
        <taxon>Fraxinus</taxon>
    </lineage>
</organism>
<dbReference type="Pfam" id="PF07172">
    <property type="entry name" value="GRP"/>
    <property type="match status" value="1"/>
</dbReference>
<reference evidence="3" key="1">
    <citation type="submission" date="2023-05" db="EMBL/GenBank/DDBJ databases">
        <authorList>
            <person name="Huff M."/>
        </authorList>
    </citation>
    <scope>NUCLEOTIDE SEQUENCE</scope>
</reference>
<dbReference type="Proteomes" id="UP000834106">
    <property type="component" value="Chromosome 15"/>
</dbReference>
<evidence type="ECO:0000256" key="2">
    <source>
        <dbReference type="SAM" id="SignalP"/>
    </source>
</evidence>
<keyword evidence="4" id="KW-1185">Reference proteome</keyword>
<evidence type="ECO:0008006" key="5">
    <source>
        <dbReference type="Google" id="ProtNLM"/>
    </source>
</evidence>
<protein>
    <recommendedName>
        <fullName evidence="5">Glycine-rich protein</fullName>
    </recommendedName>
</protein>
<evidence type="ECO:0000256" key="1">
    <source>
        <dbReference type="SAM" id="MobiDB-lite"/>
    </source>
</evidence>
<dbReference type="EMBL" id="OU503050">
    <property type="protein sequence ID" value="CAI9777004.1"/>
    <property type="molecule type" value="Genomic_DNA"/>
</dbReference>
<dbReference type="InterPro" id="IPR010800">
    <property type="entry name" value="GRP"/>
</dbReference>